<dbReference type="InterPro" id="IPR051317">
    <property type="entry name" value="Gfo/Idh/MocA_oxidoreduct"/>
</dbReference>
<organism evidence="4 5">
    <name type="scientific">Arthrobacter glacialis</name>
    <dbReference type="NCBI Taxonomy" id="1664"/>
    <lineage>
        <taxon>Bacteria</taxon>
        <taxon>Bacillati</taxon>
        <taxon>Actinomycetota</taxon>
        <taxon>Actinomycetes</taxon>
        <taxon>Micrococcales</taxon>
        <taxon>Micrococcaceae</taxon>
        <taxon>Arthrobacter</taxon>
    </lineage>
</organism>
<dbReference type="Proteomes" id="UP000237061">
    <property type="component" value="Unassembled WGS sequence"/>
</dbReference>
<evidence type="ECO:0000313" key="4">
    <source>
        <dbReference type="EMBL" id="POH71953.1"/>
    </source>
</evidence>
<dbReference type="Gene3D" id="3.30.360.10">
    <property type="entry name" value="Dihydrodipicolinate Reductase, domain 2"/>
    <property type="match status" value="1"/>
</dbReference>
<evidence type="ECO:0000259" key="3">
    <source>
        <dbReference type="Pfam" id="PF22725"/>
    </source>
</evidence>
<dbReference type="Gene3D" id="3.40.50.720">
    <property type="entry name" value="NAD(P)-binding Rossmann-like Domain"/>
    <property type="match status" value="1"/>
</dbReference>
<dbReference type="Pfam" id="PF22725">
    <property type="entry name" value="GFO_IDH_MocA_C3"/>
    <property type="match status" value="1"/>
</dbReference>
<dbReference type="PANTHER" id="PTHR43708:SF8">
    <property type="entry name" value="OXIDOREDUCTASE"/>
    <property type="match status" value="1"/>
</dbReference>
<dbReference type="GO" id="GO:0000166">
    <property type="term" value="F:nucleotide binding"/>
    <property type="evidence" value="ECO:0007669"/>
    <property type="project" value="InterPro"/>
</dbReference>
<comment type="caution">
    <text evidence="4">The sequence shown here is derived from an EMBL/GenBank/DDBJ whole genome shotgun (WGS) entry which is preliminary data.</text>
</comment>
<dbReference type="PANTHER" id="PTHR43708">
    <property type="entry name" value="CONSERVED EXPRESSED OXIDOREDUCTASE (EUROFUNG)"/>
    <property type="match status" value="1"/>
</dbReference>
<dbReference type="EMBL" id="PPXC01000019">
    <property type="protein sequence ID" value="POH71953.1"/>
    <property type="molecule type" value="Genomic_DNA"/>
</dbReference>
<dbReference type="InterPro" id="IPR000683">
    <property type="entry name" value="Gfo/Idh/MocA-like_OxRdtase_N"/>
</dbReference>
<dbReference type="AlphaFoldDB" id="A0A2S3ZRZ9"/>
<feature type="domain" description="GFO/IDH/MocA-like oxidoreductase" evidence="3">
    <location>
        <begin position="143"/>
        <end position="226"/>
    </location>
</feature>
<proteinExistence type="predicted"/>
<evidence type="ECO:0000259" key="2">
    <source>
        <dbReference type="Pfam" id="PF01408"/>
    </source>
</evidence>
<reference evidence="4 5" key="1">
    <citation type="submission" date="2018-01" db="EMBL/GenBank/DDBJ databases">
        <title>Arthrobacter sp. nov., from glaciers in China.</title>
        <authorList>
            <person name="Liu Q."/>
            <person name="Xin Y.-H."/>
        </authorList>
    </citation>
    <scope>NUCLEOTIDE SEQUENCE [LARGE SCALE GENOMIC DNA]</scope>
    <source>
        <strain evidence="4 5">HLT2-12-2</strain>
    </source>
</reference>
<keyword evidence="1" id="KW-0520">NAD</keyword>
<dbReference type="SUPFAM" id="SSF55347">
    <property type="entry name" value="Glyceraldehyde-3-phosphate dehydrogenase-like, C-terminal domain"/>
    <property type="match status" value="1"/>
</dbReference>
<evidence type="ECO:0000256" key="1">
    <source>
        <dbReference type="ARBA" id="ARBA00023027"/>
    </source>
</evidence>
<dbReference type="InterPro" id="IPR055170">
    <property type="entry name" value="GFO_IDH_MocA-like_dom"/>
</dbReference>
<accession>A0A2S3ZRZ9</accession>
<keyword evidence="5" id="KW-1185">Reference proteome</keyword>
<protein>
    <submittedName>
        <fullName evidence="4">Gfo/Idh/MocA family oxidoreductase</fullName>
    </submittedName>
</protein>
<dbReference type="Pfam" id="PF01408">
    <property type="entry name" value="GFO_IDH_MocA"/>
    <property type="match status" value="1"/>
</dbReference>
<name>A0A2S3ZRZ9_ARTGL</name>
<evidence type="ECO:0000313" key="5">
    <source>
        <dbReference type="Proteomes" id="UP000237061"/>
    </source>
</evidence>
<dbReference type="SUPFAM" id="SSF51735">
    <property type="entry name" value="NAD(P)-binding Rossmann-fold domains"/>
    <property type="match status" value="1"/>
</dbReference>
<sequence length="337" mass="34682">MTQLRIGLIGAGGIAGVHIAGWQQLGAQLSIYSRSGAAQLVQQYGIAEVSTLEELLAASDMVSILTPTTTHLHYAMATIAAGKDVICEKPLAENAARAAEIANAAAAAGVRLFPAHVVRFFPEYVAAHKALDAGASPSVLRLSRASAAPAASSWFFNESLGGGIIRDQMIHDIDQARWLAGEVQRVHAAQNPPSIDGILPRPVSATVVLTHVNGAVSHLSGEWGPDGQPFSTSISIEAPDGSSLYSWPDVAATDPAAGNTPGDYLPAQTPASSPYTLQVAEFAAARASGEASRVTPYDGVMAVALAEAAYASIALGAPVEFSSEDVLALLVGADQPA</sequence>
<gene>
    <name evidence="4" type="ORF">CVS27_18115</name>
</gene>
<feature type="domain" description="Gfo/Idh/MocA-like oxidoreductase N-terminal" evidence="2">
    <location>
        <begin position="4"/>
        <end position="116"/>
    </location>
</feature>
<dbReference type="InterPro" id="IPR036291">
    <property type="entry name" value="NAD(P)-bd_dom_sf"/>
</dbReference>